<sequence>MQDINRYSTRRTFEYQNNEDLNEFKRKMQQETKNISQKSKITIDLMDLNQLLEKINKNNIVYRIVMTPNHARKHAWGCMDLMDHMKSIEEKYMACRFFHLVETGAQQWPQLKLFAKAFFNKSESTKTLTTTKN</sequence>
<protein>
    <submittedName>
        <fullName evidence="1">Uncharacterized protein</fullName>
    </submittedName>
</protein>
<gene>
    <name evidence="1" type="ORF">DPF_0291</name>
</gene>
<dbReference type="Proteomes" id="UP000095200">
    <property type="component" value="Unassembled WGS sequence"/>
</dbReference>
<dbReference type="STRING" id="1592317.DPF_0291"/>
<dbReference type="EMBL" id="BDFE01000004">
    <property type="protein sequence ID" value="GAU07601.1"/>
    <property type="molecule type" value="Genomic_DNA"/>
</dbReference>
<evidence type="ECO:0000313" key="1">
    <source>
        <dbReference type="EMBL" id="GAU07601.1"/>
    </source>
</evidence>
<proteinExistence type="predicted"/>
<keyword evidence="2" id="KW-1185">Reference proteome</keyword>
<dbReference type="RefSeq" id="WP_141721032.1">
    <property type="nucleotide sequence ID" value="NZ_BDFE01000004.1"/>
</dbReference>
<reference evidence="2" key="1">
    <citation type="submission" date="2016-06" db="EMBL/GenBank/DDBJ databases">
        <title>Draft genome sequence of Desulfoplanes formicivorans strain Pf12B.</title>
        <authorList>
            <person name="Watanabe M."/>
            <person name="Kojima H."/>
            <person name="Fukui M."/>
        </authorList>
    </citation>
    <scope>NUCLEOTIDE SEQUENCE [LARGE SCALE GENOMIC DNA]</scope>
    <source>
        <strain evidence="2">Pf12B</strain>
    </source>
</reference>
<dbReference type="AlphaFoldDB" id="A0A194AES4"/>
<evidence type="ECO:0000313" key="2">
    <source>
        <dbReference type="Proteomes" id="UP000095200"/>
    </source>
</evidence>
<accession>A0A194AES4</accession>
<name>A0A194AES4_9BACT</name>
<comment type="caution">
    <text evidence="1">The sequence shown here is derived from an EMBL/GenBank/DDBJ whole genome shotgun (WGS) entry which is preliminary data.</text>
</comment>
<organism evidence="1 2">
    <name type="scientific">Desulfoplanes formicivorans</name>
    <dbReference type="NCBI Taxonomy" id="1592317"/>
    <lineage>
        <taxon>Bacteria</taxon>
        <taxon>Pseudomonadati</taxon>
        <taxon>Thermodesulfobacteriota</taxon>
        <taxon>Desulfovibrionia</taxon>
        <taxon>Desulfovibrionales</taxon>
        <taxon>Desulfoplanaceae</taxon>
        <taxon>Desulfoplanes</taxon>
    </lineage>
</organism>